<reference evidence="1" key="2">
    <citation type="journal article" date="2015" name="Fish Shellfish Immunol.">
        <title>Early steps in the European eel (Anguilla anguilla)-Vibrio vulnificus interaction in the gills: Role of the RtxA13 toxin.</title>
        <authorList>
            <person name="Callol A."/>
            <person name="Pajuelo D."/>
            <person name="Ebbesson L."/>
            <person name="Teles M."/>
            <person name="MacKenzie S."/>
            <person name="Amaro C."/>
        </authorList>
    </citation>
    <scope>NUCLEOTIDE SEQUENCE</scope>
</reference>
<dbReference type="AlphaFoldDB" id="A0A0E9VMV9"/>
<dbReference type="EMBL" id="GBXM01029231">
    <property type="protein sequence ID" value="JAH79346.1"/>
    <property type="molecule type" value="Transcribed_RNA"/>
</dbReference>
<organism evidence="1">
    <name type="scientific">Anguilla anguilla</name>
    <name type="common">European freshwater eel</name>
    <name type="synonym">Muraena anguilla</name>
    <dbReference type="NCBI Taxonomy" id="7936"/>
    <lineage>
        <taxon>Eukaryota</taxon>
        <taxon>Metazoa</taxon>
        <taxon>Chordata</taxon>
        <taxon>Craniata</taxon>
        <taxon>Vertebrata</taxon>
        <taxon>Euteleostomi</taxon>
        <taxon>Actinopterygii</taxon>
        <taxon>Neopterygii</taxon>
        <taxon>Teleostei</taxon>
        <taxon>Anguilliformes</taxon>
        <taxon>Anguillidae</taxon>
        <taxon>Anguilla</taxon>
    </lineage>
</organism>
<protein>
    <submittedName>
        <fullName evidence="1">Uncharacterized protein</fullName>
    </submittedName>
</protein>
<name>A0A0E9VMV9_ANGAN</name>
<sequence>MLLILHKFQVFLYGSCGWEADTCGFFKSI</sequence>
<proteinExistence type="predicted"/>
<reference evidence="1" key="1">
    <citation type="submission" date="2014-11" db="EMBL/GenBank/DDBJ databases">
        <authorList>
            <person name="Amaro Gonzalez C."/>
        </authorList>
    </citation>
    <scope>NUCLEOTIDE SEQUENCE</scope>
</reference>
<evidence type="ECO:0000313" key="1">
    <source>
        <dbReference type="EMBL" id="JAH79346.1"/>
    </source>
</evidence>
<accession>A0A0E9VMV9</accession>